<evidence type="ECO:0000313" key="6">
    <source>
        <dbReference type="EMBL" id="HIQ80539.1"/>
    </source>
</evidence>
<dbReference type="SMART" id="SM00870">
    <property type="entry name" value="Asparaginase"/>
    <property type="match status" value="1"/>
</dbReference>
<accession>A0A9D1CUU8</accession>
<proteinExistence type="inferred from homology"/>
<dbReference type="Gene3D" id="3.40.50.1170">
    <property type="entry name" value="L-asparaginase, N-terminal domain"/>
    <property type="match status" value="1"/>
</dbReference>
<feature type="active site" description="O-isoaspartyl threonine intermediate" evidence="3">
    <location>
        <position position="12"/>
    </location>
</feature>
<dbReference type="GO" id="GO:0004067">
    <property type="term" value="F:asparaginase activity"/>
    <property type="evidence" value="ECO:0007669"/>
    <property type="project" value="UniProtKB-UniRule"/>
</dbReference>
<feature type="active site" evidence="4">
    <location>
        <position position="12"/>
    </location>
</feature>
<dbReference type="Gene3D" id="3.40.50.40">
    <property type="match status" value="1"/>
</dbReference>
<dbReference type="InterPro" id="IPR020827">
    <property type="entry name" value="Asparaginase/glutaminase_AS1"/>
</dbReference>
<dbReference type="PIRSF" id="PIRSF500176">
    <property type="entry name" value="L_ASNase"/>
    <property type="match status" value="1"/>
</dbReference>
<dbReference type="EMBL" id="DVFW01000024">
    <property type="protein sequence ID" value="HIQ80539.1"/>
    <property type="molecule type" value="Genomic_DNA"/>
</dbReference>
<reference evidence="6" key="1">
    <citation type="submission" date="2020-10" db="EMBL/GenBank/DDBJ databases">
        <authorList>
            <person name="Gilroy R."/>
        </authorList>
    </citation>
    <scope>NUCLEOTIDE SEQUENCE</scope>
    <source>
        <strain evidence="6">ChiSjej1B19-3389</strain>
    </source>
</reference>
<dbReference type="InterPro" id="IPR036152">
    <property type="entry name" value="Asp/glu_Ase-like_sf"/>
</dbReference>
<dbReference type="PIRSF" id="PIRSF001220">
    <property type="entry name" value="L-ASNase_gatD"/>
    <property type="match status" value="1"/>
</dbReference>
<dbReference type="PROSITE" id="PS00144">
    <property type="entry name" value="ASN_GLN_ASE_1"/>
    <property type="match status" value="1"/>
</dbReference>
<feature type="domain" description="L-asparaginase N-terminal" evidence="5">
    <location>
        <begin position="3"/>
        <end position="184"/>
    </location>
</feature>
<dbReference type="SUPFAM" id="SSF53774">
    <property type="entry name" value="Glutaminase/Asparaginase"/>
    <property type="match status" value="1"/>
</dbReference>
<dbReference type="EC" id="3.5.1.1" evidence="2"/>
<dbReference type="InterPro" id="IPR006034">
    <property type="entry name" value="Asparaginase/glutaminase-like"/>
</dbReference>
<evidence type="ECO:0000256" key="3">
    <source>
        <dbReference type="PIRSR" id="PIRSR001220-1"/>
    </source>
</evidence>
<evidence type="ECO:0000256" key="4">
    <source>
        <dbReference type="PROSITE-ProRule" id="PRU10099"/>
    </source>
</evidence>
<dbReference type="InterPro" id="IPR037152">
    <property type="entry name" value="L-asparaginase_N_sf"/>
</dbReference>
<dbReference type="PROSITE" id="PS51732">
    <property type="entry name" value="ASN_GLN_ASE_3"/>
    <property type="match status" value="1"/>
</dbReference>
<organism evidence="6 7">
    <name type="scientific">Candidatus Scatavimonas merdigallinarum</name>
    <dbReference type="NCBI Taxonomy" id="2840914"/>
    <lineage>
        <taxon>Bacteria</taxon>
        <taxon>Bacillati</taxon>
        <taxon>Bacillota</taxon>
        <taxon>Clostridia</taxon>
        <taxon>Eubacteriales</taxon>
        <taxon>Oscillospiraceae</taxon>
        <taxon>Oscillospiraceae incertae sedis</taxon>
        <taxon>Candidatus Scatavimonas</taxon>
    </lineage>
</organism>
<reference evidence="6" key="2">
    <citation type="journal article" date="2021" name="PeerJ">
        <title>Extensive microbial diversity within the chicken gut microbiome revealed by metagenomics and culture.</title>
        <authorList>
            <person name="Gilroy R."/>
            <person name="Ravi A."/>
            <person name="Getino M."/>
            <person name="Pursley I."/>
            <person name="Horton D.L."/>
            <person name="Alikhan N.F."/>
            <person name="Baker D."/>
            <person name="Gharbi K."/>
            <person name="Hall N."/>
            <person name="Watson M."/>
            <person name="Adriaenssens E.M."/>
            <person name="Foster-Nyarko E."/>
            <person name="Jarju S."/>
            <person name="Secka A."/>
            <person name="Antonio M."/>
            <person name="Oren A."/>
            <person name="Chaudhuri R.R."/>
            <person name="La Ragione R."/>
            <person name="Hildebrand F."/>
            <person name="Pallen M.J."/>
        </authorList>
    </citation>
    <scope>NUCLEOTIDE SEQUENCE</scope>
    <source>
        <strain evidence="6">ChiSjej1B19-3389</strain>
    </source>
</reference>
<dbReference type="PRINTS" id="PR00139">
    <property type="entry name" value="ASNGLNASE"/>
</dbReference>
<evidence type="ECO:0000259" key="5">
    <source>
        <dbReference type="Pfam" id="PF00710"/>
    </source>
</evidence>
<dbReference type="PANTHER" id="PTHR11707:SF28">
    <property type="entry name" value="60 KDA LYSOPHOSPHOLIPASE"/>
    <property type="match status" value="1"/>
</dbReference>
<dbReference type="Proteomes" id="UP000886787">
    <property type="component" value="Unassembled WGS sequence"/>
</dbReference>
<evidence type="ECO:0000256" key="2">
    <source>
        <dbReference type="ARBA" id="ARBA00012920"/>
    </source>
</evidence>
<comment type="similarity">
    <text evidence="1">Belongs to the asparaginase 1 family.</text>
</comment>
<dbReference type="AlphaFoldDB" id="A0A9D1CUU8"/>
<evidence type="ECO:0000256" key="1">
    <source>
        <dbReference type="ARBA" id="ARBA00010518"/>
    </source>
</evidence>
<dbReference type="InterPro" id="IPR027474">
    <property type="entry name" value="L-asparaginase_N"/>
</dbReference>
<gene>
    <name evidence="6" type="ORF">IAD32_04550</name>
</gene>
<dbReference type="GO" id="GO:0006520">
    <property type="term" value="P:amino acid metabolic process"/>
    <property type="evidence" value="ECO:0007669"/>
    <property type="project" value="InterPro"/>
</dbReference>
<protein>
    <recommendedName>
        <fullName evidence="2">asparaginase</fullName>
        <ecNumber evidence="2">3.5.1.1</ecNumber>
    </recommendedName>
</protein>
<name>A0A9D1CUU8_9FIRM</name>
<comment type="caution">
    <text evidence="6">The sequence shown here is derived from an EMBL/GenBank/DDBJ whole genome shotgun (WGS) entry which is preliminary data.</text>
</comment>
<dbReference type="PANTHER" id="PTHR11707">
    <property type="entry name" value="L-ASPARAGINASE"/>
    <property type="match status" value="1"/>
</dbReference>
<sequence>MKKILIVFTGGTIGSRTQGRIINVDRRQSHALLSQYVQKYGETANFLPVQPLQLLSENTTYSTWNRLCAYLFSIDLQAFDGVIITHGSDTLSYTAALVSFLLRHTPVPVMLTAADRPLADVKSNGLENFKAAVDFITNAGLKGVFVSYRDKQGKQAIYLASRLCQADAYLDVFTPFGGAPFGYMEHGAFIPNISPCNPKPEELRADQKPVFTQPPVFITPVLMVQPYPNMQYDLFPVQNTKVVLLYLYHSATACTQGEEATSVLPFIERCRRQKTAVYGASFKRRQASGLYATEHALLQAGVAPLFNISPEAAYTKLCIAYNQNETEPERLMQQTLFFETLPER</sequence>
<evidence type="ECO:0000313" key="7">
    <source>
        <dbReference type="Proteomes" id="UP000886787"/>
    </source>
</evidence>
<dbReference type="InterPro" id="IPR027473">
    <property type="entry name" value="L-asparaginase_C"/>
</dbReference>
<dbReference type="Pfam" id="PF00710">
    <property type="entry name" value="Asparaginase"/>
    <property type="match status" value="1"/>
</dbReference>